<dbReference type="Pfam" id="PF00082">
    <property type="entry name" value="Peptidase_S8"/>
    <property type="match status" value="1"/>
</dbReference>
<evidence type="ECO:0000313" key="9">
    <source>
        <dbReference type="EMBL" id="CAK0803599.1"/>
    </source>
</evidence>
<dbReference type="Gene3D" id="3.40.50.200">
    <property type="entry name" value="Peptidase S8/S53 domain"/>
    <property type="match status" value="1"/>
</dbReference>
<proteinExistence type="inferred from homology"/>
<keyword evidence="4" id="KW-0720">Serine protease</keyword>
<evidence type="ECO:0000256" key="6">
    <source>
        <dbReference type="ARBA" id="ARBA00023619"/>
    </source>
</evidence>
<dbReference type="SUPFAM" id="SSF52743">
    <property type="entry name" value="Subtilisin-like"/>
    <property type="match status" value="1"/>
</dbReference>
<comment type="similarity">
    <text evidence="1 7">Belongs to the peptidase S8 family.</text>
</comment>
<dbReference type="PANTHER" id="PTHR43806:SF11">
    <property type="entry name" value="CEREVISIN-RELATED"/>
    <property type="match status" value="1"/>
</dbReference>
<organism evidence="9 10">
    <name type="scientific">Prorocentrum cordatum</name>
    <dbReference type="NCBI Taxonomy" id="2364126"/>
    <lineage>
        <taxon>Eukaryota</taxon>
        <taxon>Sar</taxon>
        <taxon>Alveolata</taxon>
        <taxon>Dinophyceae</taxon>
        <taxon>Prorocentrales</taxon>
        <taxon>Prorocentraceae</taxon>
        <taxon>Prorocentrum</taxon>
    </lineage>
</organism>
<evidence type="ECO:0000259" key="8">
    <source>
        <dbReference type="Pfam" id="PF00082"/>
    </source>
</evidence>
<dbReference type="InterPro" id="IPR000209">
    <property type="entry name" value="Peptidase_S8/S53_dom"/>
</dbReference>
<evidence type="ECO:0000256" key="4">
    <source>
        <dbReference type="ARBA" id="ARBA00022825"/>
    </source>
</evidence>
<keyword evidence="2" id="KW-0645">Protease</keyword>
<sequence>MDVASTGSLTYCLPDSTTCFADDHGHGTASAGVVGVSTYGVADGATLWSMKVFDANADGYTAWSVAAEQWAVLTNGLRPAVVNVGLSGALQSPSEKESIE</sequence>
<feature type="domain" description="Peptidase S8/S53" evidence="8">
    <location>
        <begin position="21"/>
        <end position="84"/>
    </location>
</feature>
<evidence type="ECO:0000256" key="5">
    <source>
        <dbReference type="ARBA" id="ARBA00023529"/>
    </source>
</evidence>
<evidence type="ECO:0000256" key="2">
    <source>
        <dbReference type="ARBA" id="ARBA00022670"/>
    </source>
</evidence>
<evidence type="ECO:0000256" key="3">
    <source>
        <dbReference type="ARBA" id="ARBA00022801"/>
    </source>
</evidence>
<gene>
    <name evidence="9" type="ORF">PCOR1329_LOCUS10706</name>
</gene>
<dbReference type="PANTHER" id="PTHR43806">
    <property type="entry name" value="PEPTIDASE S8"/>
    <property type="match status" value="1"/>
</dbReference>
<evidence type="ECO:0000256" key="1">
    <source>
        <dbReference type="ARBA" id="ARBA00011073"/>
    </source>
</evidence>
<keyword evidence="3" id="KW-0378">Hydrolase</keyword>
<reference evidence="9" key="1">
    <citation type="submission" date="2023-10" db="EMBL/GenBank/DDBJ databases">
        <authorList>
            <person name="Chen Y."/>
            <person name="Shah S."/>
            <person name="Dougan E. K."/>
            <person name="Thang M."/>
            <person name="Chan C."/>
        </authorList>
    </citation>
    <scope>NUCLEOTIDE SEQUENCE [LARGE SCALE GENOMIC DNA]</scope>
</reference>
<keyword evidence="10" id="KW-1185">Reference proteome</keyword>
<dbReference type="InterPro" id="IPR050131">
    <property type="entry name" value="Peptidase_S8_subtilisin-like"/>
</dbReference>
<evidence type="ECO:0000313" key="10">
    <source>
        <dbReference type="Proteomes" id="UP001189429"/>
    </source>
</evidence>
<accession>A0ABN9QFU0</accession>
<dbReference type="InterPro" id="IPR036852">
    <property type="entry name" value="Peptidase_S8/S53_dom_sf"/>
</dbReference>
<comment type="caution">
    <text evidence="7">Lacks conserved residue(s) required for the propagation of feature annotation.</text>
</comment>
<dbReference type="PROSITE" id="PS51892">
    <property type="entry name" value="SUBTILASE"/>
    <property type="match status" value="1"/>
</dbReference>
<dbReference type="EMBL" id="CAUYUJ010003047">
    <property type="protein sequence ID" value="CAK0803599.1"/>
    <property type="molecule type" value="Genomic_DNA"/>
</dbReference>
<evidence type="ECO:0000256" key="7">
    <source>
        <dbReference type="PROSITE-ProRule" id="PRU01240"/>
    </source>
</evidence>
<comment type="catalytic activity">
    <reaction evidence="5">
        <text>Hydrolysis of proteins with broad specificity for peptide bonds, and a preference for a large uncharged residue in P1. Hydrolyzes peptide amides.</text>
        <dbReference type="EC" id="3.4.21.62"/>
    </reaction>
</comment>
<dbReference type="Proteomes" id="UP001189429">
    <property type="component" value="Unassembled WGS sequence"/>
</dbReference>
<dbReference type="EC" id="3.4.21.62" evidence="6"/>
<name>A0ABN9QFU0_9DINO</name>
<protein>
    <recommendedName>
        <fullName evidence="6">subtilisin</fullName>
        <ecNumber evidence="6">3.4.21.62</ecNumber>
    </recommendedName>
</protein>
<comment type="caution">
    <text evidence="9">The sequence shown here is derived from an EMBL/GenBank/DDBJ whole genome shotgun (WGS) entry which is preliminary data.</text>
</comment>